<name>M9M4M0_PAEPP</name>
<proteinExistence type="predicted"/>
<sequence length="191" mass="22578">MKQSRGKRMERYEKALVKSFKHDGHLHRMWLENWIVPSSLVYPEHAAEGMFVLINSQTPIREADGKQWNSKIPAVTFFIPKQWFNVVALIEDHGIRYYCNIASPPYRTENIFTYIDYDLDVIQLPGGQVNVVDQDEYEQNRRVYHYPDLVECKISAGLDAVLERIRHCRPPFCDDEVRRYYNNWKQAVQPG</sequence>
<dbReference type="InterPro" id="IPR050212">
    <property type="entry name" value="Ntdp-like"/>
</dbReference>
<keyword evidence="1" id="KW-0378">Hydrolase</keyword>
<dbReference type="GO" id="GO:0016787">
    <property type="term" value="F:hydrolase activity"/>
    <property type="evidence" value="ECO:0007669"/>
    <property type="project" value="UniProtKB-KW"/>
</dbReference>
<dbReference type="Proteomes" id="UP000029453">
    <property type="component" value="Unassembled WGS sequence"/>
</dbReference>
<evidence type="ECO:0000259" key="2">
    <source>
        <dbReference type="Pfam" id="PF04167"/>
    </source>
</evidence>
<dbReference type="InterPro" id="IPR007295">
    <property type="entry name" value="DUF402"/>
</dbReference>
<evidence type="ECO:0000313" key="3">
    <source>
        <dbReference type="EMBL" id="GAC42228.1"/>
    </source>
</evidence>
<dbReference type="PANTHER" id="PTHR39159">
    <property type="match status" value="1"/>
</dbReference>
<dbReference type="PANTHER" id="PTHR39159:SF1">
    <property type="entry name" value="UPF0374 PROTEIN YGAC"/>
    <property type="match status" value="1"/>
</dbReference>
<dbReference type="InterPro" id="IPR035930">
    <property type="entry name" value="FomD-like_sf"/>
</dbReference>
<comment type="caution">
    <text evidence="3">The sequence shown here is derived from an EMBL/GenBank/DDBJ whole genome shotgun (WGS) entry which is preliminary data.</text>
</comment>
<keyword evidence="4" id="KW-1185">Reference proteome</keyword>
<dbReference type="Pfam" id="PF04167">
    <property type="entry name" value="DUF402"/>
    <property type="match status" value="1"/>
</dbReference>
<reference evidence="3 4" key="1">
    <citation type="submission" date="2012-10" db="EMBL/GenBank/DDBJ databases">
        <title>Draft Genome Sequence of Paenibacillus popilliae ATCC 14706T.</title>
        <authorList>
            <person name="Iiyama K."/>
            <person name="Mori K."/>
            <person name="Mon H."/>
            <person name="Chieda Y."/>
            <person name="Lee J.M."/>
            <person name="Kusakabe T."/>
            <person name="Tashiro K."/>
            <person name="Asano S."/>
            <person name="Yasunaga-Aoki C."/>
            <person name="Shimizu S."/>
        </authorList>
    </citation>
    <scope>NUCLEOTIDE SEQUENCE [LARGE SCALE GENOMIC DNA]</scope>
    <source>
        <strain evidence="3 4">ATCC 14706</strain>
    </source>
</reference>
<evidence type="ECO:0000313" key="4">
    <source>
        <dbReference type="Proteomes" id="UP000029453"/>
    </source>
</evidence>
<feature type="domain" description="DUF402" evidence="2">
    <location>
        <begin position="52"/>
        <end position="166"/>
    </location>
</feature>
<dbReference type="Gene3D" id="2.40.380.10">
    <property type="entry name" value="FomD-like"/>
    <property type="match status" value="1"/>
</dbReference>
<protein>
    <recommendedName>
        <fullName evidence="2">DUF402 domain-containing protein</fullName>
    </recommendedName>
</protein>
<dbReference type="EMBL" id="BALG01000080">
    <property type="protein sequence ID" value="GAC42228.1"/>
    <property type="molecule type" value="Genomic_DNA"/>
</dbReference>
<dbReference type="SUPFAM" id="SSF159234">
    <property type="entry name" value="FomD-like"/>
    <property type="match status" value="1"/>
</dbReference>
<dbReference type="AlphaFoldDB" id="M9M4M0"/>
<accession>M9M4M0</accession>
<evidence type="ECO:0000256" key="1">
    <source>
        <dbReference type="ARBA" id="ARBA00022801"/>
    </source>
</evidence>
<organism evidence="3 4">
    <name type="scientific">Paenibacillus popilliae ATCC 14706</name>
    <dbReference type="NCBI Taxonomy" id="1212764"/>
    <lineage>
        <taxon>Bacteria</taxon>
        <taxon>Bacillati</taxon>
        <taxon>Bacillota</taxon>
        <taxon>Bacilli</taxon>
        <taxon>Bacillales</taxon>
        <taxon>Paenibacillaceae</taxon>
        <taxon>Paenibacillus</taxon>
    </lineage>
</organism>
<gene>
    <name evidence="3" type="ORF">PPOP_1585</name>
</gene>